<dbReference type="EMBL" id="QRON01000009">
    <property type="protein sequence ID" value="RHL27059.1"/>
    <property type="molecule type" value="Genomic_DNA"/>
</dbReference>
<evidence type="ECO:0000313" key="1">
    <source>
        <dbReference type="EMBL" id="RHL27059.1"/>
    </source>
</evidence>
<comment type="caution">
    <text evidence="1">The sequence shown here is derived from an EMBL/GenBank/DDBJ whole genome shotgun (WGS) entry which is preliminary data.</text>
</comment>
<dbReference type="Proteomes" id="UP000283297">
    <property type="component" value="Unassembled WGS sequence"/>
</dbReference>
<accession>A0A415JSN5</accession>
<dbReference type="AlphaFoldDB" id="A0A415JSN5"/>
<proteinExistence type="predicted"/>
<gene>
    <name evidence="1" type="ORF">DW028_11975</name>
</gene>
<evidence type="ECO:0000313" key="2">
    <source>
        <dbReference type="Proteomes" id="UP000283297"/>
    </source>
</evidence>
<organism evidence="1 2">
    <name type="scientific">Agathobacter rectalis</name>
    <dbReference type="NCBI Taxonomy" id="39491"/>
    <lineage>
        <taxon>Bacteria</taxon>
        <taxon>Bacillati</taxon>
        <taxon>Bacillota</taxon>
        <taxon>Clostridia</taxon>
        <taxon>Lachnospirales</taxon>
        <taxon>Lachnospiraceae</taxon>
        <taxon>Agathobacter</taxon>
    </lineage>
</organism>
<sequence length="87" mass="9958">MCGRCARERRYSKTTNEVFSADRNSWGGVSSREYQDATGENQAGTCRINDVLAGCLPADQHRRYLFVRWRQIGLRLSLLAVIHLLNE</sequence>
<name>A0A415JSN5_9FIRM</name>
<reference evidence="1 2" key="1">
    <citation type="submission" date="2018-08" db="EMBL/GenBank/DDBJ databases">
        <title>A genome reference for cultivated species of the human gut microbiota.</title>
        <authorList>
            <person name="Zou Y."/>
            <person name="Xue W."/>
            <person name="Luo G."/>
        </authorList>
    </citation>
    <scope>NUCLEOTIDE SEQUENCE [LARGE SCALE GENOMIC DNA]</scope>
    <source>
        <strain evidence="1 2">AF38-24</strain>
    </source>
</reference>
<protein>
    <submittedName>
        <fullName evidence="1">Uncharacterized protein</fullName>
    </submittedName>
</protein>